<feature type="transmembrane region" description="Helical" evidence="18">
    <location>
        <begin position="198"/>
        <end position="224"/>
    </location>
</feature>
<evidence type="ECO:0000256" key="5">
    <source>
        <dbReference type="ARBA" id="ARBA00021008"/>
    </source>
</evidence>
<dbReference type="AlphaFoldDB" id="A0A678PVW1"/>
<feature type="transmembrane region" description="Helical" evidence="18">
    <location>
        <begin position="120"/>
        <end position="142"/>
    </location>
</feature>
<keyword evidence="15 18" id="KW-0496">Mitochondrion</keyword>
<evidence type="ECO:0000256" key="12">
    <source>
        <dbReference type="ARBA" id="ARBA00022989"/>
    </source>
</evidence>
<organism evidence="21">
    <name type="scientific">Hestiasula sp. FS-2017</name>
    <dbReference type="NCBI Taxonomy" id="2021304"/>
    <lineage>
        <taxon>Eukaryota</taxon>
        <taxon>Metazoa</taxon>
        <taxon>Ecdysozoa</taxon>
        <taxon>Arthropoda</taxon>
        <taxon>Hexapoda</taxon>
        <taxon>Insecta</taxon>
        <taxon>Pterygota</taxon>
        <taxon>Neoptera</taxon>
        <taxon>Polyneoptera</taxon>
        <taxon>Dictyoptera</taxon>
        <taxon>Mantodea</taxon>
        <taxon>Eumantodea</taxon>
        <taxon>Hymenopoidea</taxon>
        <taxon>Hymenopodidae</taxon>
        <taxon>Acromantinae</taxon>
        <taxon>Hestiasula</taxon>
    </lineage>
</organism>
<comment type="function">
    <text evidence="1">Core subunit of the mitochondrial membrane respiratory chain NADH dehydrogenase (Complex I) that is believed to belong to the minimal assembly required for catalysis. Complex I functions in the transfer of electrons from NADH to the respiratory chain. The immediate electron acceptor for the enzyme is believed to be ubiquinone.</text>
</comment>
<feature type="domain" description="NADH:quinone oxidoreductase/Mrp antiporter transmembrane" evidence="20">
    <location>
        <begin position="24"/>
        <end position="286"/>
    </location>
</feature>
<comment type="catalytic activity">
    <reaction evidence="17 18">
        <text>a ubiquinone + NADH + 5 H(+)(in) = a ubiquinol + NAD(+) + 4 H(+)(out)</text>
        <dbReference type="Rhea" id="RHEA:29091"/>
        <dbReference type="Rhea" id="RHEA-COMP:9565"/>
        <dbReference type="Rhea" id="RHEA-COMP:9566"/>
        <dbReference type="ChEBI" id="CHEBI:15378"/>
        <dbReference type="ChEBI" id="CHEBI:16389"/>
        <dbReference type="ChEBI" id="CHEBI:17976"/>
        <dbReference type="ChEBI" id="CHEBI:57540"/>
        <dbReference type="ChEBI" id="CHEBI:57945"/>
        <dbReference type="EC" id="7.1.1.2"/>
    </reaction>
</comment>
<evidence type="ECO:0000256" key="10">
    <source>
        <dbReference type="ARBA" id="ARBA00022967"/>
    </source>
</evidence>
<dbReference type="InterPro" id="IPR050175">
    <property type="entry name" value="Complex_I_Subunit_2"/>
</dbReference>
<comment type="subcellular location">
    <subcellularLocation>
        <location evidence="2 18">Mitochondrion inner membrane</location>
        <topology evidence="2 18">Multi-pass membrane protein</topology>
    </subcellularLocation>
</comment>
<keyword evidence="14 18" id="KW-0830">Ubiquinone</keyword>
<feature type="signal peptide" evidence="19">
    <location>
        <begin position="1"/>
        <end position="20"/>
    </location>
</feature>
<keyword evidence="12 18" id="KW-1133">Transmembrane helix</keyword>
<keyword evidence="7 18" id="KW-0679">Respiratory chain</keyword>
<protein>
    <recommendedName>
        <fullName evidence="5 18">NADH-ubiquinone oxidoreductase chain 2</fullName>
        <ecNumber evidence="4 18">7.1.1.2</ecNumber>
    </recommendedName>
</protein>
<evidence type="ECO:0000256" key="16">
    <source>
        <dbReference type="ARBA" id="ARBA00023136"/>
    </source>
</evidence>
<dbReference type="PANTHER" id="PTHR46552:SF1">
    <property type="entry name" value="NADH-UBIQUINONE OXIDOREDUCTASE CHAIN 2"/>
    <property type="match status" value="1"/>
</dbReference>
<keyword evidence="11 18" id="KW-0249">Electron transport</keyword>
<keyword evidence="19" id="KW-0732">Signal</keyword>
<keyword evidence="9 18" id="KW-0999">Mitochondrion inner membrane</keyword>
<evidence type="ECO:0000259" key="20">
    <source>
        <dbReference type="Pfam" id="PF00361"/>
    </source>
</evidence>
<feature type="transmembrane region" description="Helical" evidence="18">
    <location>
        <begin position="149"/>
        <end position="170"/>
    </location>
</feature>
<dbReference type="GO" id="GO:0005743">
    <property type="term" value="C:mitochondrial inner membrane"/>
    <property type="evidence" value="ECO:0007669"/>
    <property type="project" value="UniProtKB-SubCell"/>
</dbReference>
<dbReference type="GO" id="GO:0008137">
    <property type="term" value="F:NADH dehydrogenase (ubiquinone) activity"/>
    <property type="evidence" value="ECO:0007669"/>
    <property type="project" value="UniProtKB-EC"/>
</dbReference>
<feature type="transmembrane region" description="Helical" evidence="18">
    <location>
        <begin position="320"/>
        <end position="341"/>
    </location>
</feature>
<feature type="transmembrane region" description="Helical" evidence="18">
    <location>
        <begin position="93"/>
        <end position="114"/>
    </location>
</feature>
<proteinExistence type="inferred from homology"/>
<geneLocation type="mitochondrion" evidence="21"/>
<evidence type="ECO:0000256" key="17">
    <source>
        <dbReference type="ARBA" id="ARBA00049551"/>
    </source>
</evidence>
<evidence type="ECO:0000256" key="8">
    <source>
        <dbReference type="ARBA" id="ARBA00022692"/>
    </source>
</evidence>
<sequence>MPNNSMKILFLMMLISGVLISLCANSWMGAWMGLEINLLSFIPLLSSNKNMFSTEASLKYFLIQAVASATLLFMILLKINTHEMFFFIKNMNWNNLISIPLLMKIACAPLHWWMPSVMEGLSWMNCFIILSIQKIAPLMLISYVLTNSIFIYFMIIFSAITGAIGGFNQISLRKILSFSSINHISWMLMTMTMGSNLWLMYFSIYMINIIVIIVLTATANLSFISQTLNTLNNKKFIKFMLFISMLSLGGLPPFLGFFPKWITIQFMIQNFMTLTAMILIMSSLLTLYYYMRMMFTTLTITNMENIWISMNHYKYNYSKTIMFSLSMLLSGMLVCTLALLIY</sequence>
<dbReference type="PANTHER" id="PTHR46552">
    <property type="entry name" value="NADH-UBIQUINONE OXIDOREDUCTASE CHAIN 2"/>
    <property type="match status" value="1"/>
</dbReference>
<dbReference type="EC" id="7.1.1.2" evidence="4 18"/>
<evidence type="ECO:0000256" key="13">
    <source>
        <dbReference type="ARBA" id="ARBA00023027"/>
    </source>
</evidence>
<dbReference type="Pfam" id="PF00361">
    <property type="entry name" value="Proton_antipo_M"/>
    <property type="match status" value="1"/>
</dbReference>
<gene>
    <name evidence="21" type="primary">ND2</name>
</gene>
<evidence type="ECO:0000256" key="3">
    <source>
        <dbReference type="ARBA" id="ARBA00007012"/>
    </source>
</evidence>
<dbReference type="InterPro" id="IPR003917">
    <property type="entry name" value="NADH_UbQ_OxRdtase_chain2"/>
</dbReference>
<dbReference type="GO" id="GO:0006120">
    <property type="term" value="P:mitochondrial electron transport, NADH to ubiquinone"/>
    <property type="evidence" value="ECO:0007669"/>
    <property type="project" value="InterPro"/>
</dbReference>
<feature type="transmembrane region" description="Helical" evidence="18">
    <location>
        <begin position="236"/>
        <end position="255"/>
    </location>
</feature>
<keyword evidence="6" id="KW-0813">Transport</keyword>
<accession>A0A678PVW1</accession>
<evidence type="ECO:0000256" key="14">
    <source>
        <dbReference type="ARBA" id="ARBA00023075"/>
    </source>
</evidence>
<dbReference type="EMBL" id="KX091855">
    <property type="protein sequence ID" value="ASM82748.1"/>
    <property type="molecule type" value="Genomic_DNA"/>
</dbReference>
<feature type="transmembrane region" description="Helical" evidence="18">
    <location>
        <begin position="267"/>
        <end position="290"/>
    </location>
</feature>
<keyword evidence="8 18" id="KW-0812">Transmembrane</keyword>
<name>A0A678PVW1_9NEOP</name>
<feature type="chain" id="PRO_5025466133" description="NADH-ubiquinone oxidoreductase chain 2" evidence="19">
    <location>
        <begin position="21"/>
        <end position="342"/>
    </location>
</feature>
<comment type="function">
    <text evidence="18">Core subunit of the mitochondrial membrane respiratory chain NADH dehydrogenase (Complex I) which catalyzes electron transfer from NADH through the respiratory chain, using ubiquinone as an electron acceptor. Essential for the catalytic activity and assembly of complex I.</text>
</comment>
<keyword evidence="13 18" id="KW-0520">NAD</keyword>
<keyword evidence="10 18" id="KW-1278">Translocase</keyword>
<evidence type="ECO:0000256" key="15">
    <source>
        <dbReference type="ARBA" id="ARBA00023128"/>
    </source>
</evidence>
<feature type="transmembrane region" description="Helical" evidence="18">
    <location>
        <begin position="60"/>
        <end position="81"/>
    </location>
</feature>
<evidence type="ECO:0000256" key="2">
    <source>
        <dbReference type="ARBA" id="ARBA00004448"/>
    </source>
</evidence>
<reference evidence="21" key="1">
    <citation type="submission" date="2016-04" db="EMBL/GenBank/DDBJ databases">
        <title>The complete mitochondrial genomes of Hestiasula sp.</title>
        <authorList>
            <person name="Song F."/>
            <person name="Liu Y.Q."/>
            <person name="Jiang P."/>
            <person name="Li H."/>
            <person name="Cai W.Z."/>
        </authorList>
    </citation>
    <scope>NUCLEOTIDE SEQUENCE</scope>
</reference>
<evidence type="ECO:0000313" key="21">
    <source>
        <dbReference type="EMBL" id="ASM82748.1"/>
    </source>
</evidence>
<evidence type="ECO:0000256" key="19">
    <source>
        <dbReference type="SAM" id="SignalP"/>
    </source>
</evidence>
<evidence type="ECO:0000256" key="11">
    <source>
        <dbReference type="ARBA" id="ARBA00022982"/>
    </source>
</evidence>
<evidence type="ECO:0000256" key="18">
    <source>
        <dbReference type="RuleBase" id="RU003403"/>
    </source>
</evidence>
<comment type="similarity">
    <text evidence="3 18">Belongs to the complex I subunit 2 family.</text>
</comment>
<keyword evidence="16 18" id="KW-0472">Membrane</keyword>
<dbReference type="PRINTS" id="PR01436">
    <property type="entry name" value="NADHDHGNASE2"/>
</dbReference>
<evidence type="ECO:0000256" key="1">
    <source>
        <dbReference type="ARBA" id="ARBA00003257"/>
    </source>
</evidence>
<evidence type="ECO:0000256" key="4">
    <source>
        <dbReference type="ARBA" id="ARBA00012944"/>
    </source>
</evidence>
<evidence type="ECO:0000256" key="9">
    <source>
        <dbReference type="ARBA" id="ARBA00022792"/>
    </source>
</evidence>
<evidence type="ECO:0000256" key="6">
    <source>
        <dbReference type="ARBA" id="ARBA00022448"/>
    </source>
</evidence>
<evidence type="ECO:0000256" key="7">
    <source>
        <dbReference type="ARBA" id="ARBA00022660"/>
    </source>
</evidence>
<dbReference type="InterPro" id="IPR001750">
    <property type="entry name" value="ND/Mrp_TM"/>
</dbReference>